<protein>
    <submittedName>
        <fullName evidence="2">Uncharacterized protein</fullName>
    </submittedName>
</protein>
<keyword evidence="1" id="KW-0472">Membrane</keyword>
<dbReference type="Proteomes" id="UP000006844">
    <property type="component" value="Chromosome"/>
</dbReference>
<feature type="transmembrane region" description="Helical" evidence="1">
    <location>
        <begin position="39"/>
        <end position="60"/>
    </location>
</feature>
<evidence type="ECO:0000313" key="2">
    <source>
        <dbReference type="EMBL" id="ADV84328.1"/>
    </source>
</evidence>
<dbReference type="RefSeq" id="WP_013570058.1">
    <property type="nucleotide sequence ID" value="NC_014963.1"/>
</dbReference>
<dbReference type="STRING" id="401053.AciPR4_3575"/>
<dbReference type="OrthoDB" id="123490at2"/>
<proteinExistence type="predicted"/>
<sequence length="85" mass="9516">MGRNLYILAATLGFFGAVCFVLAFTGLVHEPGSPSDSVLWRTMGIFLVAGALIAALLGVLQTMFEQAERRDEKHRIDQRERNRKH</sequence>
<dbReference type="KEGG" id="tsa:AciPR4_3575"/>
<dbReference type="eggNOG" id="ENOG5033M4B">
    <property type="taxonomic scope" value="Bacteria"/>
</dbReference>
<name>E8UYW2_TERSS</name>
<keyword evidence="1" id="KW-0812">Transmembrane</keyword>
<accession>E8UYW2</accession>
<keyword evidence="1" id="KW-1133">Transmembrane helix</keyword>
<organism evidence="2 3">
    <name type="scientific">Terriglobus saanensis (strain ATCC BAA-1853 / DSM 23119 / SP1PR4)</name>
    <dbReference type="NCBI Taxonomy" id="401053"/>
    <lineage>
        <taxon>Bacteria</taxon>
        <taxon>Pseudomonadati</taxon>
        <taxon>Acidobacteriota</taxon>
        <taxon>Terriglobia</taxon>
        <taxon>Terriglobales</taxon>
        <taxon>Acidobacteriaceae</taxon>
        <taxon>Terriglobus</taxon>
    </lineage>
</organism>
<dbReference type="AlphaFoldDB" id="E8UYW2"/>
<evidence type="ECO:0000313" key="3">
    <source>
        <dbReference type="Proteomes" id="UP000006844"/>
    </source>
</evidence>
<keyword evidence="3" id="KW-1185">Reference proteome</keyword>
<evidence type="ECO:0000256" key="1">
    <source>
        <dbReference type="SAM" id="Phobius"/>
    </source>
</evidence>
<dbReference type="HOGENOM" id="CLU_2511573_0_0_0"/>
<dbReference type="EMBL" id="CP002467">
    <property type="protein sequence ID" value="ADV84328.1"/>
    <property type="molecule type" value="Genomic_DNA"/>
</dbReference>
<reference evidence="2 3" key="1">
    <citation type="journal article" date="2012" name="Stand. Genomic Sci.">
        <title>Complete genome sequence of Terriglobus saanensis type strain SP1PR4(T), an Acidobacteria from tundra soil.</title>
        <authorList>
            <person name="Rawat S.R."/>
            <person name="Mannisto M.K."/>
            <person name="Starovoytov V."/>
            <person name="Goodwin L."/>
            <person name="Nolan M."/>
            <person name="Hauser L."/>
            <person name="Land M."/>
            <person name="Davenport K.W."/>
            <person name="Woyke T."/>
            <person name="Haggblom M.M."/>
        </authorList>
    </citation>
    <scope>NUCLEOTIDE SEQUENCE</scope>
    <source>
        <strain evidence="3">ATCC BAA-1853 / DSM 23119 / SP1PR4</strain>
    </source>
</reference>
<gene>
    <name evidence="2" type="ordered locus">AciPR4_3575</name>
</gene>
<feature type="transmembrane region" description="Helical" evidence="1">
    <location>
        <begin position="5"/>
        <end position="27"/>
    </location>
</feature>